<reference evidence="2" key="1">
    <citation type="submission" date="2016-10" db="EMBL/GenBank/DDBJ databases">
        <authorList>
            <person name="Varghese N."/>
            <person name="Submissions S."/>
        </authorList>
    </citation>
    <scope>NUCLEOTIDE SEQUENCE [LARGE SCALE GENOMIC DNA]</scope>
    <source>
        <strain evidence="2">DSM 44142</strain>
    </source>
</reference>
<accession>A0A1H1B662</accession>
<evidence type="ECO:0000313" key="2">
    <source>
        <dbReference type="Proteomes" id="UP000183053"/>
    </source>
</evidence>
<dbReference type="STRING" id="47312.SAMN04489765_0557"/>
<gene>
    <name evidence="1" type="ORF">SAMN04489765_0557</name>
</gene>
<dbReference type="EMBL" id="FNLF01000002">
    <property type="protein sequence ID" value="SDQ47373.1"/>
    <property type="molecule type" value="Genomic_DNA"/>
</dbReference>
<sequence>MHVLIEPTQRYLACVVCGCTTFDRREVKMNTTGASFLGFDWANRSGDGAICTACGYVHTFLGPGHSWVNATP</sequence>
<protein>
    <submittedName>
        <fullName evidence="1">Nucleic-acid-binding protein containing Zn-ribbon domain</fullName>
    </submittedName>
</protein>
<organism evidence="1 2">
    <name type="scientific">Tsukamurella pulmonis</name>
    <dbReference type="NCBI Taxonomy" id="47312"/>
    <lineage>
        <taxon>Bacteria</taxon>
        <taxon>Bacillati</taxon>
        <taxon>Actinomycetota</taxon>
        <taxon>Actinomycetes</taxon>
        <taxon>Mycobacteriales</taxon>
        <taxon>Tsukamurellaceae</taxon>
        <taxon>Tsukamurella</taxon>
    </lineage>
</organism>
<dbReference type="OrthoDB" id="72206at2"/>
<evidence type="ECO:0000313" key="1">
    <source>
        <dbReference type="EMBL" id="SDQ47373.1"/>
    </source>
</evidence>
<dbReference type="InterPro" id="IPR018652">
    <property type="entry name" value="DUF2082_NA-bd_Znr"/>
</dbReference>
<dbReference type="AlphaFoldDB" id="A0A1H1B662"/>
<keyword evidence="2" id="KW-1185">Reference proteome</keyword>
<dbReference type="Pfam" id="PF09855">
    <property type="entry name" value="Zn_ribbon_13"/>
    <property type="match status" value="1"/>
</dbReference>
<proteinExistence type="predicted"/>
<dbReference type="RefSeq" id="WP_068564832.1">
    <property type="nucleotide sequence ID" value="NZ_FNLF01000002.1"/>
</dbReference>
<dbReference type="Proteomes" id="UP000183053">
    <property type="component" value="Unassembled WGS sequence"/>
</dbReference>
<name>A0A1H1B662_9ACTN</name>